<evidence type="ECO:0000313" key="5">
    <source>
        <dbReference type="Proteomes" id="UP000014760"/>
    </source>
</evidence>
<name>R7UF80_CAPTE</name>
<keyword evidence="5" id="KW-1185">Reference proteome</keyword>
<feature type="domain" description="Ionotropic glutamate receptor C-terminal" evidence="2">
    <location>
        <begin position="1"/>
        <end position="76"/>
    </location>
</feature>
<dbReference type="InterPro" id="IPR001320">
    <property type="entry name" value="Iontro_rcpt_C"/>
</dbReference>
<reference evidence="3 5" key="2">
    <citation type="journal article" date="2013" name="Nature">
        <title>Insights into bilaterian evolution from three spiralian genomes.</title>
        <authorList>
            <person name="Simakov O."/>
            <person name="Marletaz F."/>
            <person name="Cho S.J."/>
            <person name="Edsinger-Gonzales E."/>
            <person name="Havlak P."/>
            <person name="Hellsten U."/>
            <person name="Kuo D.H."/>
            <person name="Larsson T."/>
            <person name="Lv J."/>
            <person name="Arendt D."/>
            <person name="Savage R."/>
            <person name="Osoegawa K."/>
            <person name="de Jong P."/>
            <person name="Grimwood J."/>
            <person name="Chapman J.A."/>
            <person name="Shapiro H."/>
            <person name="Aerts A."/>
            <person name="Otillar R.P."/>
            <person name="Terry A.Y."/>
            <person name="Boore J.L."/>
            <person name="Grigoriev I.V."/>
            <person name="Lindberg D.R."/>
            <person name="Seaver E.C."/>
            <person name="Weisblat D.A."/>
            <person name="Putnam N.H."/>
            <person name="Rokhsar D.S."/>
        </authorList>
    </citation>
    <scope>NUCLEOTIDE SEQUENCE</scope>
    <source>
        <strain evidence="3 5">I ESC-2004</strain>
    </source>
</reference>
<accession>R7UF80</accession>
<evidence type="ECO:0000313" key="4">
    <source>
        <dbReference type="EnsemblMetazoa" id="CapteP58044"/>
    </source>
</evidence>
<dbReference type="OMA" id="ECVFESE"/>
<sequence length="121" mass="13807">PRQPAVRVMLASWWIYCITLGAVYSGNLIAFTTVNIERLPFENLDDVAHQNGYTIGALGGSVYETWFKVSDCRRIFAYNSTDPSVLSADHSFHLRRVLKDKYIYLGDRTTLEDAARKDCRL</sequence>
<dbReference type="GO" id="GO:0016020">
    <property type="term" value="C:membrane"/>
    <property type="evidence" value="ECO:0007669"/>
    <property type="project" value="InterPro"/>
</dbReference>
<keyword evidence="1" id="KW-0472">Membrane</keyword>
<dbReference type="STRING" id="283909.R7UF80"/>
<evidence type="ECO:0000313" key="3">
    <source>
        <dbReference type="EMBL" id="ELU04880.1"/>
    </source>
</evidence>
<reference evidence="4" key="3">
    <citation type="submission" date="2015-06" db="UniProtKB">
        <authorList>
            <consortium name="EnsemblMetazoa"/>
        </authorList>
    </citation>
    <scope>IDENTIFICATION</scope>
</reference>
<organism evidence="3">
    <name type="scientific">Capitella teleta</name>
    <name type="common">Polychaete worm</name>
    <dbReference type="NCBI Taxonomy" id="283909"/>
    <lineage>
        <taxon>Eukaryota</taxon>
        <taxon>Metazoa</taxon>
        <taxon>Spiralia</taxon>
        <taxon>Lophotrochozoa</taxon>
        <taxon>Annelida</taxon>
        <taxon>Polychaeta</taxon>
        <taxon>Sedentaria</taxon>
        <taxon>Scolecida</taxon>
        <taxon>Capitellidae</taxon>
        <taxon>Capitella</taxon>
    </lineage>
</organism>
<proteinExistence type="predicted"/>
<dbReference type="Proteomes" id="UP000014760">
    <property type="component" value="Unassembled WGS sequence"/>
</dbReference>
<keyword evidence="1" id="KW-0812">Transmembrane</keyword>
<reference evidence="5" key="1">
    <citation type="submission" date="2012-12" db="EMBL/GenBank/DDBJ databases">
        <authorList>
            <person name="Hellsten U."/>
            <person name="Grimwood J."/>
            <person name="Chapman J.A."/>
            <person name="Shapiro H."/>
            <person name="Aerts A."/>
            <person name="Otillar R.P."/>
            <person name="Terry A.Y."/>
            <person name="Boore J.L."/>
            <person name="Simakov O."/>
            <person name="Marletaz F."/>
            <person name="Cho S.-J."/>
            <person name="Edsinger-Gonzales E."/>
            <person name="Havlak P."/>
            <person name="Kuo D.-H."/>
            <person name="Larsson T."/>
            <person name="Lv J."/>
            <person name="Arendt D."/>
            <person name="Savage R."/>
            <person name="Osoegawa K."/>
            <person name="de Jong P."/>
            <person name="Lindberg D.R."/>
            <person name="Seaver E.C."/>
            <person name="Weisblat D.A."/>
            <person name="Putnam N.H."/>
            <person name="Grigoriev I.V."/>
            <person name="Rokhsar D.S."/>
        </authorList>
    </citation>
    <scope>NUCLEOTIDE SEQUENCE</scope>
    <source>
        <strain evidence="5">I ESC-2004</strain>
    </source>
</reference>
<evidence type="ECO:0000259" key="2">
    <source>
        <dbReference type="Pfam" id="PF00060"/>
    </source>
</evidence>
<keyword evidence="1" id="KW-1133">Transmembrane helix</keyword>
<dbReference type="EnsemblMetazoa" id="CapteT58044">
    <property type="protein sequence ID" value="CapteP58044"/>
    <property type="gene ID" value="CapteG58044"/>
</dbReference>
<protein>
    <recommendedName>
        <fullName evidence="2">Ionotropic glutamate receptor C-terminal domain-containing protein</fullName>
    </recommendedName>
</protein>
<dbReference type="EMBL" id="KB302014">
    <property type="protein sequence ID" value="ELU04880.1"/>
    <property type="molecule type" value="Genomic_DNA"/>
</dbReference>
<feature type="non-terminal residue" evidence="3">
    <location>
        <position position="121"/>
    </location>
</feature>
<dbReference type="Pfam" id="PF00060">
    <property type="entry name" value="Lig_chan"/>
    <property type="match status" value="1"/>
</dbReference>
<dbReference type="GO" id="GO:0015276">
    <property type="term" value="F:ligand-gated monoatomic ion channel activity"/>
    <property type="evidence" value="ECO:0007669"/>
    <property type="project" value="InterPro"/>
</dbReference>
<feature type="non-terminal residue" evidence="3">
    <location>
        <position position="1"/>
    </location>
</feature>
<dbReference type="OrthoDB" id="9997229at2759"/>
<feature type="transmembrane region" description="Helical" evidence="1">
    <location>
        <begin position="13"/>
        <end position="34"/>
    </location>
</feature>
<dbReference type="Gene3D" id="3.40.190.10">
    <property type="entry name" value="Periplasmic binding protein-like II"/>
    <property type="match status" value="1"/>
</dbReference>
<dbReference type="EMBL" id="AMQN01008038">
    <property type="status" value="NOT_ANNOTATED_CDS"/>
    <property type="molecule type" value="Genomic_DNA"/>
</dbReference>
<dbReference type="HOGENOM" id="CLU_2043882_0_0_1"/>
<dbReference type="AlphaFoldDB" id="R7UF80"/>
<evidence type="ECO:0000256" key="1">
    <source>
        <dbReference type="SAM" id="Phobius"/>
    </source>
</evidence>
<gene>
    <name evidence="3" type="ORF">CAPTEDRAFT_58044</name>
</gene>